<keyword evidence="1 4" id="KW-0223">Dioxygenase</keyword>
<dbReference type="InterPro" id="IPR047183">
    <property type="entry name" value="GDO-like"/>
</dbReference>
<dbReference type="SUPFAM" id="SSF51182">
    <property type="entry name" value="RmlC-like cupins"/>
    <property type="match status" value="1"/>
</dbReference>
<evidence type="ECO:0000259" key="3">
    <source>
        <dbReference type="Pfam" id="PF07883"/>
    </source>
</evidence>
<feature type="domain" description="Cupin type-2" evidence="3">
    <location>
        <begin position="265"/>
        <end position="330"/>
    </location>
</feature>
<dbReference type="GO" id="GO:0051213">
    <property type="term" value="F:dioxygenase activity"/>
    <property type="evidence" value="ECO:0007669"/>
    <property type="project" value="UniProtKB-KW"/>
</dbReference>
<dbReference type="EMBL" id="AAYA01000013">
    <property type="protein sequence ID" value="EBA06770.1"/>
    <property type="molecule type" value="Genomic_DNA"/>
</dbReference>
<dbReference type="InterPro" id="IPR014710">
    <property type="entry name" value="RmlC-like_jellyroll"/>
</dbReference>
<dbReference type="AlphaFoldDB" id="A3K7Z8"/>
<dbReference type="eggNOG" id="COG3435">
    <property type="taxonomic scope" value="Bacteria"/>
</dbReference>
<proteinExistence type="predicted"/>
<evidence type="ECO:0000313" key="5">
    <source>
        <dbReference type="Proteomes" id="UP000005713"/>
    </source>
</evidence>
<protein>
    <submittedName>
        <fullName evidence="4">Gentisate 1,2-dioxygenase</fullName>
    </submittedName>
</protein>
<dbReference type="CDD" id="cd06992">
    <property type="entry name" value="cupin_GDO-like_C"/>
    <property type="match status" value="1"/>
</dbReference>
<dbReference type="RefSeq" id="WP_005861995.1">
    <property type="nucleotide sequence ID" value="NZ_CP155730.1"/>
</dbReference>
<dbReference type="Gene3D" id="2.60.120.10">
    <property type="entry name" value="Jelly Rolls"/>
    <property type="match status" value="1"/>
</dbReference>
<dbReference type="Proteomes" id="UP000005713">
    <property type="component" value="Unassembled WGS sequence"/>
</dbReference>
<evidence type="ECO:0000256" key="2">
    <source>
        <dbReference type="ARBA" id="ARBA00023002"/>
    </source>
</evidence>
<sequence>MMADTMTAENGEAREALRADLKALNLAIHQPSDPPLFTKVPKPAMQPVHWKAADIAAFLDRIGEQIKLSAGGVRRTLRLANPGIDYGTTPTFWASIQYILPGEIATPHRHTASALRFIMQGEGADTIVDGEKYQMNKGDLVFTPSMTWHDHEHKGDKPMVWLDVLDVTLVRNLEAVFFEGSDAQRQETNKLSDATFREFGSGIMRPVKPQHRMFDNPLLVYPAERAEEAVMQAAGLDPDPHDDTILEYINPVNGQPASRTVGTLMQRLRPGIKLKLHRHTGSSVTYVLRGNGRTVVDGQVFNWGKGDFIAIPPWAEHSHENLSQDEDCLMFQVNDFPVLKALGLWREEAA</sequence>
<comment type="caution">
    <text evidence="4">The sequence shown here is derived from an EMBL/GenBank/DDBJ whole genome shotgun (WGS) entry which is preliminary data.</text>
</comment>
<reference evidence="4 5" key="1">
    <citation type="submission" date="2006-06" db="EMBL/GenBank/DDBJ databases">
        <authorList>
            <person name="Moran M.A."/>
            <person name="Ferriera S."/>
            <person name="Johnson J."/>
            <person name="Kravitz S."/>
            <person name="Beeson K."/>
            <person name="Sutton G."/>
            <person name="Rogers Y.-H."/>
            <person name="Friedman R."/>
            <person name="Frazier M."/>
            <person name="Venter J.C."/>
        </authorList>
    </citation>
    <scope>NUCLEOTIDE SEQUENCE [LARGE SCALE GENOMIC DNA]</scope>
    <source>
        <strain evidence="4 5">E-37</strain>
    </source>
</reference>
<dbReference type="CDD" id="cd02216">
    <property type="entry name" value="cupin_GDO-like_N"/>
    <property type="match status" value="1"/>
</dbReference>
<gene>
    <name evidence="4" type="ORF">SSE37_02745</name>
</gene>
<dbReference type="Pfam" id="PF07883">
    <property type="entry name" value="Cupin_2"/>
    <property type="match status" value="2"/>
</dbReference>
<feature type="domain" description="Cupin type-2" evidence="3">
    <location>
        <begin position="97"/>
        <end position="164"/>
    </location>
</feature>
<dbReference type="InterPro" id="IPR013096">
    <property type="entry name" value="Cupin_2"/>
</dbReference>
<evidence type="ECO:0000313" key="4">
    <source>
        <dbReference type="EMBL" id="EBA06770.1"/>
    </source>
</evidence>
<keyword evidence="5" id="KW-1185">Reference proteome</keyword>
<keyword evidence="2" id="KW-0560">Oxidoreductase</keyword>
<accession>A3K7Z8</accession>
<evidence type="ECO:0000256" key="1">
    <source>
        <dbReference type="ARBA" id="ARBA00022964"/>
    </source>
</evidence>
<dbReference type="PANTHER" id="PTHR41517">
    <property type="entry name" value="1,2-DIOXYGENASE PROTEIN-RELATED"/>
    <property type="match status" value="1"/>
</dbReference>
<dbReference type="InterPro" id="IPR011051">
    <property type="entry name" value="RmlC_Cupin_sf"/>
</dbReference>
<organism evidence="4 5">
    <name type="scientific">Sagittula stellata (strain ATCC 700073 / DSM 11524 / E-37)</name>
    <dbReference type="NCBI Taxonomy" id="388399"/>
    <lineage>
        <taxon>Bacteria</taxon>
        <taxon>Pseudomonadati</taxon>
        <taxon>Pseudomonadota</taxon>
        <taxon>Alphaproteobacteria</taxon>
        <taxon>Rhodobacterales</taxon>
        <taxon>Roseobacteraceae</taxon>
        <taxon>Sagittula</taxon>
    </lineage>
</organism>
<dbReference type="PANTHER" id="PTHR41517:SF1">
    <property type="entry name" value="CUPIN"/>
    <property type="match status" value="1"/>
</dbReference>
<name>A3K7Z8_SAGS3</name>